<dbReference type="Proteomes" id="UP000509761">
    <property type="component" value="Chromosome"/>
</dbReference>
<feature type="transmembrane region" description="Helical" evidence="2">
    <location>
        <begin position="615"/>
        <end position="648"/>
    </location>
</feature>
<feature type="transmembrane region" description="Helical" evidence="2">
    <location>
        <begin position="582"/>
        <end position="603"/>
    </location>
</feature>
<feature type="transmembrane region" description="Helical" evidence="2">
    <location>
        <begin position="68"/>
        <end position="85"/>
    </location>
</feature>
<keyword evidence="2" id="KW-1133">Transmembrane helix</keyword>
<comment type="subcellular location">
    <subcellularLocation>
        <location evidence="1">Cell inner membrane</location>
        <topology evidence="1">Multi-pass membrane protein</topology>
    </subcellularLocation>
</comment>
<feature type="transmembrane region" description="Helical" evidence="2">
    <location>
        <begin position="325"/>
        <end position="345"/>
    </location>
</feature>
<evidence type="ECO:0000256" key="2">
    <source>
        <dbReference type="SAM" id="Phobius"/>
    </source>
</evidence>
<dbReference type="InterPro" id="IPR011853">
    <property type="entry name" value="TRAP_DctM-Dct_fused"/>
</dbReference>
<keyword evidence="2" id="KW-0812">Transmembrane</keyword>
<protein>
    <submittedName>
        <fullName evidence="4">C4-dicarboxylate TRAP transporter large permease protein DctM</fullName>
    </submittedName>
</protein>
<keyword evidence="5" id="KW-1185">Reference proteome</keyword>
<feature type="transmembrane region" description="Helical" evidence="2">
    <location>
        <begin position="366"/>
        <end position="385"/>
    </location>
</feature>
<dbReference type="PANTHER" id="PTHR43849:SF2">
    <property type="entry name" value="BLL3936 PROTEIN"/>
    <property type="match status" value="1"/>
</dbReference>
<accession>A0AAP9NPC7</accession>
<feature type="transmembrane region" description="Helical" evidence="2">
    <location>
        <begin position="522"/>
        <end position="544"/>
    </location>
</feature>
<feature type="transmembrane region" description="Helical" evidence="2">
    <location>
        <begin position="432"/>
        <end position="451"/>
    </location>
</feature>
<evidence type="ECO:0000313" key="4">
    <source>
        <dbReference type="EMBL" id="QKS25817.1"/>
    </source>
</evidence>
<dbReference type="InterPro" id="IPR010656">
    <property type="entry name" value="DctM"/>
</dbReference>
<feature type="transmembrane region" description="Helical" evidence="2">
    <location>
        <begin position="121"/>
        <end position="143"/>
    </location>
</feature>
<dbReference type="AlphaFoldDB" id="A0AAP9NPC7"/>
<feature type="transmembrane region" description="Helical" evidence="2">
    <location>
        <begin position="194"/>
        <end position="219"/>
    </location>
</feature>
<reference evidence="4 5" key="1">
    <citation type="submission" date="2019-12" db="EMBL/GenBank/DDBJ databases">
        <title>Genome sequencing and assembly of endphytes of Porphyra tenera.</title>
        <authorList>
            <person name="Park J.M."/>
            <person name="Shin R."/>
            <person name="Jo S.H."/>
        </authorList>
    </citation>
    <scope>NUCLEOTIDE SEQUENCE [LARGE SCALE GENOMIC DNA]</scope>
    <source>
        <strain evidence="4 5">GPM3</strain>
    </source>
</reference>
<keyword evidence="1" id="KW-1003">Cell membrane</keyword>
<keyword evidence="1" id="KW-0813">Transport</keyword>
<feature type="transmembrane region" description="Helical" evidence="2">
    <location>
        <begin position="391"/>
        <end position="411"/>
    </location>
</feature>
<dbReference type="PANTHER" id="PTHR43849">
    <property type="entry name" value="BLL3936 PROTEIN"/>
    <property type="match status" value="1"/>
</dbReference>
<sequence>MSVSSIAFWREVIFMVRLMLEAVESESQPIESTSSRLPEVVKKLVAFSLGMMILYTGIAGAFDSLVQRSVMLASVILLAFMVYPPSIKGRFLFLGRAIDGLLCVFAIVACLYVAWNQNRILTQLPIAGVVDITLCVFLVITVLEICRRSVGIAFPLMVLLSLAYVFFGDRLSGDFGHRGYGVELVVETLFLSDLGLWGMLTGIGATVIASFVLFGAVLIRTGGSKVFMDLAMIFAANRVGGAAKMATVASAAFGSVNGSAVANVATTGAMTIPLMKRMGYPAPIAGAVEAVASTGGQLTPPILGAAAFIMAETLGVSYLSVALAALIPALMFYSSVFMTIHLIALRKGIGGLSEENDVPKIRDAIKLSKSAPLLVGLGVLVVMVLSGRSVAFSASLSIVGMLITYTVAVIVRGEGIKPVLNTFVDSCVDAGYGILIIITMLVSAQIVVAMINMTGVGVTISSLAVGLGGGYLFGVAFIVALACLLLGMGIPTTAAYVLVAAVMAPALVSAGVEPIAAHMFVFYFATISVITPPLCVAVFVASSIADTRWERTALQAVRLAAVTYVIPFLFITYPGVLFNGDVSQILEAVLSGAVLVVSASVVLSDIFEKDMKRKIGALLCIVSAAMAIIPSLYALFAGAVVLLFVLAFVKPFSRNAATLN</sequence>
<feature type="transmembrane region" description="Helical" evidence="2">
    <location>
        <begin position="494"/>
        <end position="516"/>
    </location>
</feature>
<dbReference type="NCBIfam" id="TIGR02123">
    <property type="entry name" value="TRAP_fused"/>
    <property type="match status" value="1"/>
</dbReference>
<dbReference type="EMBL" id="CP054580">
    <property type="protein sequence ID" value="QKS25817.1"/>
    <property type="molecule type" value="Genomic_DNA"/>
</dbReference>
<feature type="transmembrane region" description="Helical" evidence="2">
    <location>
        <begin position="97"/>
        <end position="115"/>
    </location>
</feature>
<proteinExistence type="predicted"/>
<keyword evidence="2" id="KW-0472">Membrane</keyword>
<feature type="transmembrane region" description="Helical" evidence="2">
    <location>
        <begin position="44"/>
        <end position="62"/>
    </location>
</feature>
<evidence type="ECO:0000256" key="1">
    <source>
        <dbReference type="RuleBase" id="RU369079"/>
    </source>
</evidence>
<feature type="transmembrane region" description="Helical" evidence="2">
    <location>
        <begin position="463"/>
        <end position="487"/>
    </location>
</feature>
<dbReference type="GO" id="GO:0005886">
    <property type="term" value="C:plasma membrane"/>
    <property type="evidence" value="ECO:0007669"/>
    <property type="project" value="UniProtKB-SubCell"/>
</dbReference>
<name>A0AAP9NPC7_9GAMM</name>
<keyword evidence="1" id="KW-0997">Cell inner membrane</keyword>
<feature type="transmembrane region" description="Helical" evidence="2">
    <location>
        <begin position="150"/>
        <end position="167"/>
    </location>
</feature>
<gene>
    <name evidence="4" type="ORF">FX987_03613</name>
</gene>
<evidence type="ECO:0000259" key="3">
    <source>
        <dbReference type="Pfam" id="PF06808"/>
    </source>
</evidence>
<organism evidence="4 5">
    <name type="scientific">Vreelandella titanicae</name>
    <dbReference type="NCBI Taxonomy" id="664683"/>
    <lineage>
        <taxon>Bacteria</taxon>
        <taxon>Pseudomonadati</taxon>
        <taxon>Pseudomonadota</taxon>
        <taxon>Gammaproteobacteria</taxon>
        <taxon>Oceanospirillales</taxon>
        <taxon>Halomonadaceae</taxon>
        <taxon>Vreelandella</taxon>
    </lineage>
</organism>
<dbReference type="Pfam" id="PF06808">
    <property type="entry name" value="DctM"/>
    <property type="match status" value="1"/>
</dbReference>
<comment type="function">
    <text evidence="1">Part of the tripartite ATP-independent periplasmic (TRAP) transport system.</text>
</comment>
<evidence type="ECO:0000313" key="5">
    <source>
        <dbReference type="Proteomes" id="UP000509761"/>
    </source>
</evidence>
<feature type="domain" description="TRAP C4-dicarboxylate transport system permease DctM subunit" evidence="3">
    <location>
        <begin position="138"/>
        <end position="577"/>
    </location>
</feature>
<feature type="transmembrane region" description="Helical" evidence="2">
    <location>
        <begin position="556"/>
        <end position="576"/>
    </location>
</feature>
<dbReference type="GO" id="GO:0022857">
    <property type="term" value="F:transmembrane transporter activity"/>
    <property type="evidence" value="ECO:0007669"/>
    <property type="project" value="UniProtKB-UniRule"/>
</dbReference>